<feature type="domain" description="PDZ" evidence="5">
    <location>
        <begin position="84"/>
        <end position="160"/>
    </location>
</feature>
<proteinExistence type="predicted"/>
<dbReference type="Pfam" id="PF00595">
    <property type="entry name" value="PDZ"/>
    <property type="match status" value="2"/>
</dbReference>
<evidence type="ECO:0000313" key="7">
    <source>
        <dbReference type="EnsemblMetazoa" id="HelroP160718"/>
    </source>
</evidence>
<dbReference type="Proteomes" id="UP000015101">
    <property type="component" value="Unassembled WGS sequence"/>
</dbReference>
<organism evidence="7 8">
    <name type="scientific">Helobdella robusta</name>
    <name type="common">Californian leech</name>
    <dbReference type="NCBI Taxonomy" id="6412"/>
    <lineage>
        <taxon>Eukaryota</taxon>
        <taxon>Metazoa</taxon>
        <taxon>Spiralia</taxon>
        <taxon>Lophotrochozoa</taxon>
        <taxon>Annelida</taxon>
        <taxon>Clitellata</taxon>
        <taxon>Hirudinea</taxon>
        <taxon>Rhynchobdellida</taxon>
        <taxon>Glossiphoniidae</taxon>
        <taxon>Helobdella</taxon>
    </lineage>
</organism>
<reference evidence="8" key="1">
    <citation type="submission" date="2012-12" db="EMBL/GenBank/DDBJ databases">
        <authorList>
            <person name="Hellsten U."/>
            <person name="Grimwood J."/>
            <person name="Chapman J.A."/>
            <person name="Shapiro H."/>
            <person name="Aerts A."/>
            <person name="Otillar R.P."/>
            <person name="Terry A.Y."/>
            <person name="Boore J.L."/>
            <person name="Simakov O."/>
            <person name="Marletaz F."/>
            <person name="Cho S.-J."/>
            <person name="Edsinger-Gonzales E."/>
            <person name="Havlak P."/>
            <person name="Kuo D.-H."/>
            <person name="Larsson T."/>
            <person name="Lv J."/>
            <person name="Arendt D."/>
            <person name="Savage R."/>
            <person name="Osoegawa K."/>
            <person name="de Jong P."/>
            <person name="Lindberg D.R."/>
            <person name="Seaver E.C."/>
            <person name="Weisblat D.A."/>
            <person name="Putnam N.H."/>
            <person name="Grigoriev I.V."/>
            <person name="Rokhsar D.S."/>
        </authorList>
    </citation>
    <scope>NUCLEOTIDE SEQUENCE</scope>
</reference>
<dbReference type="STRING" id="6412.T1EQM9"/>
<dbReference type="EMBL" id="KB096324">
    <property type="protein sequence ID" value="ESO06538.1"/>
    <property type="molecule type" value="Genomic_DNA"/>
</dbReference>
<dbReference type="Gene3D" id="1.20.1160.20">
    <property type="match status" value="1"/>
</dbReference>
<dbReference type="SUPFAM" id="SSF50156">
    <property type="entry name" value="PDZ domain-like"/>
    <property type="match status" value="3"/>
</dbReference>
<dbReference type="InterPro" id="IPR001478">
    <property type="entry name" value="PDZ"/>
</dbReference>
<evidence type="ECO:0000256" key="4">
    <source>
        <dbReference type="SAM" id="MobiDB-lite"/>
    </source>
</evidence>
<feature type="region of interest" description="Disordered" evidence="4">
    <location>
        <begin position="364"/>
        <end position="390"/>
    </location>
</feature>
<dbReference type="KEGG" id="hro:HELRODRAFT_160718"/>
<feature type="compositionally biased region" description="Acidic residues" evidence="4">
    <location>
        <begin position="364"/>
        <end position="376"/>
    </location>
</feature>
<gene>
    <name evidence="7" type="primary">20198879</name>
    <name evidence="6" type="ORF">HELRODRAFT_160718</name>
</gene>
<feature type="domain" description="PDZ" evidence="5">
    <location>
        <begin position="2"/>
        <end position="67"/>
    </location>
</feature>
<dbReference type="AlphaFoldDB" id="T1EQM9"/>
<dbReference type="Pfam" id="PF21219">
    <property type="entry name" value="USH1C_N"/>
    <property type="match status" value="1"/>
</dbReference>
<dbReference type="EMBL" id="AMQM01000642">
    <property type="status" value="NOT_ANNOTATED_CDS"/>
    <property type="molecule type" value="Genomic_DNA"/>
</dbReference>
<dbReference type="PROSITE" id="PS50106">
    <property type="entry name" value="PDZ"/>
    <property type="match status" value="3"/>
</dbReference>
<dbReference type="InterPro" id="IPR051067">
    <property type="entry name" value="NHER"/>
</dbReference>
<protein>
    <recommendedName>
        <fullName evidence="5">PDZ domain-containing protein</fullName>
    </recommendedName>
</protein>
<dbReference type="InParanoid" id="T1EQM9"/>
<reference evidence="6 8" key="2">
    <citation type="journal article" date="2013" name="Nature">
        <title>Insights into bilaterian evolution from three spiralian genomes.</title>
        <authorList>
            <person name="Simakov O."/>
            <person name="Marletaz F."/>
            <person name="Cho S.J."/>
            <person name="Edsinger-Gonzales E."/>
            <person name="Havlak P."/>
            <person name="Hellsten U."/>
            <person name="Kuo D.H."/>
            <person name="Larsson T."/>
            <person name="Lv J."/>
            <person name="Arendt D."/>
            <person name="Savage R."/>
            <person name="Osoegawa K."/>
            <person name="de Jong P."/>
            <person name="Grimwood J."/>
            <person name="Chapman J.A."/>
            <person name="Shapiro H."/>
            <person name="Aerts A."/>
            <person name="Otillar R.P."/>
            <person name="Terry A.Y."/>
            <person name="Boore J.L."/>
            <person name="Grigoriev I.V."/>
            <person name="Lindberg D.R."/>
            <person name="Seaver E.C."/>
            <person name="Weisblat D.A."/>
            <person name="Putnam N.H."/>
            <person name="Rokhsar D.S."/>
        </authorList>
    </citation>
    <scope>NUCLEOTIDE SEQUENCE</scope>
</reference>
<evidence type="ECO:0000313" key="6">
    <source>
        <dbReference type="EMBL" id="ESO06538.1"/>
    </source>
</evidence>
<evidence type="ECO:0000256" key="2">
    <source>
        <dbReference type="ARBA" id="ARBA00022475"/>
    </source>
</evidence>
<evidence type="ECO:0000256" key="3">
    <source>
        <dbReference type="ARBA" id="ARBA00022737"/>
    </source>
</evidence>
<feature type="region of interest" description="Disordered" evidence="4">
    <location>
        <begin position="483"/>
        <end position="502"/>
    </location>
</feature>
<dbReference type="EnsemblMetazoa" id="HelroT160718">
    <property type="protein sequence ID" value="HelroP160718"/>
    <property type="gene ID" value="HelroG160718"/>
</dbReference>
<dbReference type="CTD" id="20198879"/>
<evidence type="ECO:0000313" key="8">
    <source>
        <dbReference type="Proteomes" id="UP000015101"/>
    </source>
</evidence>
<dbReference type="CDD" id="cd06743">
    <property type="entry name" value="PDZ1_L-delphilin-like"/>
    <property type="match status" value="1"/>
</dbReference>
<keyword evidence="2" id="KW-0472">Membrane</keyword>
<reference evidence="7" key="3">
    <citation type="submission" date="2015-06" db="UniProtKB">
        <authorList>
            <consortium name="EnsemblMetazoa"/>
        </authorList>
    </citation>
    <scope>IDENTIFICATION</scope>
</reference>
<dbReference type="InterPro" id="IPR030237">
    <property type="entry name" value="Harmonin_N"/>
</dbReference>
<dbReference type="GeneID" id="20198879"/>
<dbReference type="CDD" id="cd00136">
    <property type="entry name" value="PDZ_canonical"/>
    <property type="match status" value="1"/>
</dbReference>
<dbReference type="OrthoDB" id="410721at2759"/>
<keyword evidence="3" id="KW-0677">Repeat</keyword>
<dbReference type="GO" id="GO:0072659">
    <property type="term" value="P:protein localization to plasma membrane"/>
    <property type="evidence" value="ECO:0000318"/>
    <property type="project" value="GO_Central"/>
</dbReference>
<feature type="domain" description="PDZ" evidence="5">
    <location>
        <begin position="270"/>
        <end position="348"/>
    </location>
</feature>
<comment type="subcellular location">
    <subcellularLocation>
        <location evidence="1">Cell membrane</location>
    </subcellularLocation>
</comment>
<accession>T1EQM9</accession>
<dbReference type="Gene3D" id="2.30.42.10">
    <property type="match status" value="3"/>
</dbReference>
<keyword evidence="8" id="KW-1185">Reference proteome</keyword>
<dbReference type="GO" id="GO:0016324">
    <property type="term" value="C:apical plasma membrane"/>
    <property type="evidence" value="ECO:0000318"/>
    <property type="project" value="GO_Central"/>
</dbReference>
<dbReference type="PANTHER" id="PTHR14191">
    <property type="entry name" value="PDZ DOMAIN CONTAINING PROTEIN"/>
    <property type="match status" value="1"/>
</dbReference>
<feature type="compositionally biased region" description="Low complexity" evidence="4">
    <location>
        <begin position="485"/>
        <end position="497"/>
    </location>
</feature>
<sequence>MDLTLRSNWPESFGFSIYGPDGPTYVISVEKFSIAHQAGLCPGDQLVEFDGYNVSSMSKEAIIKLAKACLSSNPSVGVVSRLQFVELEADRKWGYGLSVEGLKPTVVSRVDPPGPSYAAGIRPSDIILEIDGHKIRTLQMAKSILEEKRGKIVLAMISMEKKINLTNTANIAQQSRIYRAQKLFLKMNESFDGDFEKKMALVRLKHNHVLKPTLRRSLIPMKHRPKFDQIITQHLSSKHLVSSAEINDSKESVKKYLHWQKWLSHFNEPRIYTIERMNGTFGMLLRGNGPVKIESVLDGGAAEKAGLRPGDTIISLNGIDVKNSSHDHVIKMLQSAGQSIKIAAQAFKSNEDIKTLENRSISEDVVEADSDSDESTVESSTEPLNDDMKNNSLVNINESFERDVHLLLTPEERVQMHTHLDIQHFVYSMNLLLNTNSKRTLWRHFLSRFADEQRDYALQNITKNDEDGSYESVNRKNSFSLNTDSGWSSDSGQSNSGAETKLNGGLTKKSKLTFKLFKERLNYLMTAREKVYLKKVLQIYQKKKNVVNLFGDVTYLLNTPSKRSLWDFILPLLPTQHQLYCRKLLASGLNAG</sequence>
<evidence type="ECO:0000256" key="1">
    <source>
        <dbReference type="ARBA" id="ARBA00004236"/>
    </source>
</evidence>
<dbReference type="GO" id="GO:0043495">
    <property type="term" value="F:protein-membrane adaptor activity"/>
    <property type="evidence" value="ECO:0000318"/>
    <property type="project" value="GO_Central"/>
</dbReference>
<dbReference type="HOGENOM" id="CLU_460997_0_0_1"/>
<keyword evidence="2" id="KW-1003">Cell membrane</keyword>
<dbReference type="InterPro" id="IPR041489">
    <property type="entry name" value="PDZ_6"/>
</dbReference>
<name>T1EQM9_HELRO</name>
<dbReference type="Pfam" id="PF17820">
    <property type="entry name" value="PDZ_6"/>
    <property type="match status" value="1"/>
</dbReference>
<dbReference type="InterPro" id="IPR036034">
    <property type="entry name" value="PDZ_sf"/>
</dbReference>
<evidence type="ECO:0000259" key="5">
    <source>
        <dbReference type="PROSITE" id="PS50106"/>
    </source>
</evidence>
<dbReference type="eggNOG" id="KOG3528">
    <property type="taxonomic scope" value="Eukaryota"/>
</dbReference>
<dbReference type="PANTHER" id="PTHR14191:SF3">
    <property type="entry name" value="NA(+)_H(+) EXCHANGE REGULATORY COFACTOR-LIKE PROTEIN NRFL-1"/>
    <property type="match status" value="1"/>
</dbReference>
<dbReference type="RefSeq" id="XP_009015906.1">
    <property type="nucleotide sequence ID" value="XM_009017658.1"/>
</dbReference>
<dbReference type="SMART" id="SM00228">
    <property type="entry name" value="PDZ"/>
    <property type="match status" value="3"/>
</dbReference>
<dbReference type="CDD" id="cd06744">
    <property type="entry name" value="PDZ2_L-delphilin-like"/>
    <property type="match status" value="1"/>
</dbReference>